<dbReference type="MEROPS" id="M12.A45"/>
<dbReference type="STRING" id="53326.A0A016SR48"/>
<dbReference type="InterPro" id="IPR024079">
    <property type="entry name" value="MetalloPept_cat_dom_sf"/>
</dbReference>
<dbReference type="PROSITE" id="PS51864">
    <property type="entry name" value="ASTACIN"/>
    <property type="match status" value="1"/>
</dbReference>
<dbReference type="EMBL" id="JARK01001525">
    <property type="protein sequence ID" value="EYB92876.1"/>
    <property type="molecule type" value="Genomic_DNA"/>
</dbReference>
<organism evidence="5 6">
    <name type="scientific">Ancylostoma ceylanicum</name>
    <dbReference type="NCBI Taxonomy" id="53326"/>
    <lineage>
        <taxon>Eukaryota</taxon>
        <taxon>Metazoa</taxon>
        <taxon>Ecdysozoa</taxon>
        <taxon>Nematoda</taxon>
        <taxon>Chromadorea</taxon>
        <taxon>Rhabditida</taxon>
        <taxon>Rhabditina</taxon>
        <taxon>Rhabditomorpha</taxon>
        <taxon>Strongyloidea</taxon>
        <taxon>Ancylostomatidae</taxon>
        <taxon>Ancylostomatinae</taxon>
        <taxon>Ancylostoma</taxon>
    </lineage>
</organism>
<dbReference type="Gene3D" id="3.40.390.10">
    <property type="entry name" value="Collagenase (Catalytic Domain)"/>
    <property type="match status" value="1"/>
</dbReference>
<feature type="domain" description="Peptidase M12A" evidence="4">
    <location>
        <begin position="91"/>
        <end position="298"/>
    </location>
</feature>
<dbReference type="SMART" id="SM00235">
    <property type="entry name" value="ZnMc"/>
    <property type="match status" value="1"/>
</dbReference>
<reference evidence="6" key="1">
    <citation type="journal article" date="2015" name="Nat. Genet.">
        <title>The genome and transcriptome of the zoonotic hookworm Ancylostoma ceylanicum identify infection-specific gene families.</title>
        <authorList>
            <person name="Schwarz E.M."/>
            <person name="Hu Y."/>
            <person name="Antoshechkin I."/>
            <person name="Miller M.M."/>
            <person name="Sternberg P.W."/>
            <person name="Aroian R.V."/>
        </authorList>
    </citation>
    <scope>NUCLEOTIDE SEQUENCE</scope>
    <source>
        <strain evidence="6">HY135</strain>
    </source>
</reference>
<dbReference type="CDD" id="cd04280">
    <property type="entry name" value="ZnMc_astacin_like"/>
    <property type="match status" value="1"/>
</dbReference>
<dbReference type="PRINTS" id="PR00480">
    <property type="entry name" value="ASTACIN"/>
</dbReference>
<comment type="caution">
    <text evidence="2">Lacks conserved residue(s) required for the propagation of feature annotation.</text>
</comment>
<accession>A0A016SR48</accession>
<keyword evidence="1" id="KW-1015">Disulfide bond</keyword>
<keyword evidence="2 3" id="KW-0645">Protease</keyword>
<dbReference type="Proteomes" id="UP000024635">
    <property type="component" value="Unassembled WGS sequence"/>
</dbReference>
<comment type="cofactor">
    <cofactor evidence="2 3">
        <name>Zn(2+)</name>
        <dbReference type="ChEBI" id="CHEBI:29105"/>
    </cofactor>
    <text evidence="2 3">Binds 1 zinc ion per subunit.</text>
</comment>
<keyword evidence="2 3" id="KW-0479">Metal-binding</keyword>
<protein>
    <recommendedName>
        <fullName evidence="3">Metalloendopeptidase</fullName>
        <ecNumber evidence="3">3.4.24.-</ecNumber>
    </recommendedName>
</protein>
<keyword evidence="2 3" id="KW-0862">Zinc</keyword>
<proteinExistence type="predicted"/>
<feature type="active site" evidence="2">
    <location>
        <position position="195"/>
    </location>
</feature>
<dbReference type="Pfam" id="PF01400">
    <property type="entry name" value="Astacin"/>
    <property type="match status" value="1"/>
</dbReference>
<dbReference type="InterPro" id="IPR001506">
    <property type="entry name" value="Peptidase_M12A"/>
</dbReference>
<feature type="binding site" evidence="2">
    <location>
        <position position="194"/>
    </location>
    <ligand>
        <name>Zn(2+)</name>
        <dbReference type="ChEBI" id="CHEBI:29105"/>
        <note>catalytic</note>
    </ligand>
</feature>
<dbReference type="InterPro" id="IPR006026">
    <property type="entry name" value="Peptidase_Metallo"/>
</dbReference>
<name>A0A016SR48_9BILA</name>
<feature type="binding site" evidence="2">
    <location>
        <position position="198"/>
    </location>
    <ligand>
        <name>Zn(2+)</name>
        <dbReference type="ChEBI" id="CHEBI:29105"/>
        <note>catalytic</note>
    </ligand>
</feature>
<dbReference type="GO" id="GO:0004222">
    <property type="term" value="F:metalloendopeptidase activity"/>
    <property type="evidence" value="ECO:0007669"/>
    <property type="project" value="UniProtKB-UniRule"/>
</dbReference>
<feature type="binding site" evidence="2">
    <location>
        <position position="204"/>
    </location>
    <ligand>
        <name>Zn(2+)</name>
        <dbReference type="ChEBI" id="CHEBI:29105"/>
        <note>catalytic</note>
    </ligand>
</feature>
<dbReference type="AlphaFoldDB" id="A0A016SR48"/>
<sequence>MGHSVLDLFLERASSVQIREQRGDSTLHSAQRRSCLPTSARMAAMLVLWRLVIFLTTVHMVSARGRPINIFEQKEGGDITQLREKGSAMFNALHRTSSLKWNKRDSDGNFVIPYIITGRYDRTERGTIKEAMRRIEANTCIRFKQRDYERDYIEIQNKAGHGCYTNVGRVGGRSILMLESNFEETCMETEIVLHELMHVVGLWHEHMRYDRDKYIKVHYENIERSYWSQFEKVSPMEATTYNVPYDYKSVMHYGKTAFARPGRISMETLDPAYKNVIGNQKDASPSDYRKICEIYQCKKCMNGQIEIGGDTDSKPKPPTEAPVTIRPAPDVNGRCHDVFPSFCRAMARAHMLDCSYFHRNQCCATCARLGHGDENQGGWPEPGGWPEQGGWPFNGFFRIFDFFNRW</sequence>
<evidence type="ECO:0000313" key="6">
    <source>
        <dbReference type="Proteomes" id="UP000024635"/>
    </source>
</evidence>
<dbReference type="InterPro" id="IPR034035">
    <property type="entry name" value="Astacin-like_dom"/>
</dbReference>
<dbReference type="PANTHER" id="PTHR10127:SF880">
    <property type="entry name" value="ZINC METALLOPROTEINASE NAS-5"/>
    <property type="match status" value="1"/>
</dbReference>
<evidence type="ECO:0000256" key="2">
    <source>
        <dbReference type="PROSITE-ProRule" id="PRU01211"/>
    </source>
</evidence>
<dbReference type="OrthoDB" id="7721051at2759"/>
<keyword evidence="6" id="KW-1185">Reference proteome</keyword>
<dbReference type="GO" id="GO:0006508">
    <property type="term" value="P:proteolysis"/>
    <property type="evidence" value="ECO:0007669"/>
    <property type="project" value="UniProtKB-KW"/>
</dbReference>
<dbReference type="GO" id="GO:0008270">
    <property type="term" value="F:zinc ion binding"/>
    <property type="evidence" value="ECO:0007669"/>
    <property type="project" value="UniProtKB-UniRule"/>
</dbReference>
<dbReference type="SUPFAM" id="SSF55486">
    <property type="entry name" value="Metalloproteases ('zincins'), catalytic domain"/>
    <property type="match status" value="1"/>
</dbReference>
<dbReference type="EC" id="3.4.24.-" evidence="3"/>
<evidence type="ECO:0000313" key="5">
    <source>
        <dbReference type="EMBL" id="EYB92876.1"/>
    </source>
</evidence>
<evidence type="ECO:0000256" key="3">
    <source>
        <dbReference type="RuleBase" id="RU361183"/>
    </source>
</evidence>
<keyword evidence="2 3" id="KW-0378">Hydrolase</keyword>
<dbReference type="PANTHER" id="PTHR10127">
    <property type="entry name" value="DISCOIDIN, CUB, EGF, LAMININ , AND ZINC METALLOPROTEASE DOMAIN CONTAINING"/>
    <property type="match status" value="1"/>
</dbReference>
<evidence type="ECO:0000259" key="4">
    <source>
        <dbReference type="PROSITE" id="PS51864"/>
    </source>
</evidence>
<keyword evidence="2 3" id="KW-0482">Metalloprotease</keyword>
<comment type="caution">
    <text evidence="5">The sequence shown here is derived from an EMBL/GenBank/DDBJ whole genome shotgun (WGS) entry which is preliminary data.</text>
</comment>
<gene>
    <name evidence="5" type="primary">Acey_s0189.g1206</name>
    <name evidence="5" type="synonym">Acey-nas-5</name>
    <name evidence="5" type="ORF">Y032_0189g1206</name>
</gene>
<evidence type="ECO:0000256" key="1">
    <source>
        <dbReference type="ARBA" id="ARBA00023157"/>
    </source>
</evidence>